<dbReference type="Pfam" id="PF07495">
    <property type="entry name" value="Y_Y_Y"/>
    <property type="match status" value="1"/>
</dbReference>
<keyword evidence="3" id="KW-0902">Two-component regulatory system</keyword>
<dbReference type="PANTHER" id="PTHR24421:SF62">
    <property type="entry name" value="SENSORY TRANSDUCTION HISTIDINE KINASE"/>
    <property type="match status" value="1"/>
</dbReference>
<dbReference type="SUPFAM" id="SSF63829">
    <property type="entry name" value="Calcium-dependent phosphotriesterase"/>
    <property type="match status" value="2"/>
</dbReference>
<keyword evidence="4" id="KW-1133">Transmembrane helix</keyword>
<evidence type="ECO:0000313" key="7">
    <source>
        <dbReference type="EMBL" id="SFM69680.1"/>
    </source>
</evidence>
<organism evidence="7 8">
    <name type="scientific">Rugamonas rubra</name>
    <dbReference type="NCBI Taxonomy" id="758825"/>
    <lineage>
        <taxon>Bacteria</taxon>
        <taxon>Pseudomonadati</taxon>
        <taxon>Pseudomonadota</taxon>
        <taxon>Betaproteobacteria</taxon>
        <taxon>Burkholderiales</taxon>
        <taxon>Oxalobacteraceae</taxon>
        <taxon>Telluria group</taxon>
        <taxon>Rugamonas</taxon>
    </lineage>
</organism>
<name>A0A1I4SZF1_9BURK</name>
<dbReference type="SUPFAM" id="SSF55874">
    <property type="entry name" value="ATPase domain of HSP90 chaperone/DNA topoisomerase II/histidine kinase"/>
    <property type="match status" value="1"/>
</dbReference>
<dbReference type="InterPro" id="IPR011712">
    <property type="entry name" value="Sig_transdc_His_kin_sub3_dim/P"/>
</dbReference>
<dbReference type="SMART" id="SM00387">
    <property type="entry name" value="HATPase_c"/>
    <property type="match status" value="1"/>
</dbReference>
<dbReference type="Gene3D" id="3.30.565.10">
    <property type="entry name" value="Histidine kinase-like ATPase, C-terminal domain"/>
    <property type="match status" value="1"/>
</dbReference>
<evidence type="ECO:0000259" key="6">
    <source>
        <dbReference type="SMART" id="SM00387"/>
    </source>
</evidence>
<dbReference type="Gene3D" id="2.130.10.10">
    <property type="entry name" value="YVTN repeat-like/Quinoprotein amine dehydrogenase"/>
    <property type="match status" value="3"/>
</dbReference>
<dbReference type="InterPro" id="IPR013783">
    <property type="entry name" value="Ig-like_fold"/>
</dbReference>
<dbReference type="PANTHER" id="PTHR24421">
    <property type="entry name" value="NITRATE/NITRITE SENSOR PROTEIN NARX-RELATED"/>
    <property type="match status" value="1"/>
</dbReference>
<accession>A0A1I4SZF1</accession>
<proteinExistence type="predicted"/>
<feature type="transmembrane region" description="Helical" evidence="4">
    <location>
        <begin position="768"/>
        <end position="788"/>
    </location>
</feature>
<dbReference type="GO" id="GO:0046983">
    <property type="term" value="F:protein dimerization activity"/>
    <property type="evidence" value="ECO:0007669"/>
    <property type="project" value="InterPro"/>
</dbReference>
<dbReference type="Gene3D" id="2.60.40.10">
    <property type="entry name" value="Immunoglobulins"/>
    <property type="match status" value="1"/>
</dbReference>
<dbReference type="Pfam" id="PF07494">
    <property type="entry name" value="Reg_prop"/>
    <property type="match status" value="1"/>
</dbReference>
<dbReference type="CDD" id="cd16917">
    <property type="entry name" value="HATPase_UhpB-NarQ-NarX-like"/>
    <property type="match status" value="1"/>
</dbReference>
<dbReference type="STRING" id="758825.SAMN02982985_04993"/>
<keyword evidence="8" id="KW-1185">Reference proteome</keyword>
<keyword evidence="4" id="KW-0812">Transmembrane</keyword>
<feature type="signal peptide" evidence="5">
    <location>
        <begin position="1"/>
        <end position="33"/>
    </location>
</feature>
<gene>
    <name evidence="7" type="ORF">SAMN02982985_04993</name>
</gene>
<dbReference type="Proteomes" id="UP000199470">
    <property type="component" value="Unassembled WGS sequence"/>
</dbReference>
<dbReference type="OrthoDB" id="5384984at2"/>
<dbReference type="InterPro" id="IPR015943">
    <property type="entry name" value="WD40/YVTN_repeat-like_dom_sf"/>
</dbReference>
<dbReference type="Pfam" id="PF07730">
    <property type="entry name" value="HisKA_3"/>
    <property type="match status" value="1"/>
</dbReference>
<dbReference type="InterPro" id="IPR011110">
    <property type="entry name" value="Reg_prop"/>
</dbReference>
<feature type="chain" id="PRO_5011447627" evidence="5">
    <location>
        <begin position="34"/>
        <end position="1033"/>
    </location>
</feature>
<dbReference type="Pfam" id="PF02518">
    <property type="entry name" value="HATPase_c"/>
    <property type="match status" value="1"/>
</dbReference>
<keyword evidence="5" id="KW-0732">Signal</keyword>
<dbReference type="AlphaFoldDB" id="A0A1I4SZF1"/>
<evidence type="ECO:0000313" key="8">
    <source>
        <dbReference type="Proteomes" id="UP000199470"/>
    </source>
</evidence>
<dbReference type="InterPro" id="IPR050482">
    <property type="entry name" value="Sensor_HK_TwoCompSys"/>
</dbReference>
<evidence type="ECO:0000256" key="5">
    <source>
        <dbReference type="SAM" id="SignalP"/>
    </source>
</evidence>
<protein>
    <submittedName>
        <fullName evidence="7">Two component regulator propeller</fullName>
    </submittedName>
</protein>
<dbReference type="InterPro" id="IPR003594">
    <property type="entry name" value="HATPase_dom"/>
</dbReference>
<dbReference type="EMBL" id="FOTW01000028">
    <property type="protein sequence ID" value="SFM69680.1"/>
    <property type="molecule type" value="Genomic_DNA"/>
</dbReference>
<evidence type="ECO:0000256" key="4">
    <source>
        <dbReference type="SAM" id="Phobius"/>
    </source>
</evidence>
<feature type="domain" description="Histidine kinase/HSP90-like ATPase" evidence="6">
    <location>
        <begin position="911"/>
        <end position="1008"/>
    </location>
</feature>
<evidence type="ECO:0000256" key="3">
    <source>
        <dbReference type="ARBA" id="ARBA00023012"/>
    </source>
</evidence>
<reference evidence="7 8" key="1">
    <citation type="submission" date="2016-10" db="EMBL/GenBank/DDBJ databases">
        <authorList>
            <person name="de Groot N.N."/>
        </authorList>
    </citation>
    <scope>NUCLEOTIDE SEQUENCE [LARGE SCALE GENOMIC DNA]</scope>
    <source>
        <strain evidence="7 8">ATCC 43154</strain>
    </source>
</reference>
<evidence type="ECO:0000256" key="1">
    <source>
        <dbReference type="ARBA" id="ARBA00022679"/>
    </source>
</evidence>
<dbReference type="GO" id="GO:0000155">
    <property type="term" value="F:phosphorelay sensor kinase activity"/>
    <property type="evidence" value="ECO:0007669"/>
    <property type="project" value="InterPro"/>
</dbReference>
<evidence type="ECO:0000256" key="2">
    <source>
        <dbReference type="ARBA" id="ARBA00022777"/>
    </source>
</evidence>
<dbReference type="Gene3D" id="1.20.5.1930">
    <property type="match status" value="1"/>
</dbReference>
<dbReference type="InterPro" id="IPR036890">
    <property type="entry name" value="HATPase_C_sf"/>
</dbReference>
<dbReference type="GO" id="GO:0016020">
    <property type="term" value="C:membrane"/>
    <property type="evidence" value="ECO:0007669"/>
    <property type="project" value="InterPro"/>
</dbReference>
<dbReference type="InterPro" id="IPR011123">
    <property type="entry name" value="Y_Y_Y"/>
</dbReference>
<keyword evidence="2" id="KW-0418">Kinase</keyword>
<keyword evidence="1" id="KW-0808">Transferase</keyword>
<keyword evidence="4" id="KW-0472">Membrane</keyword>
<sequence length="1033" mass="112809">MPAMRFHTFPLPARRLVAALALLLTVGPGQTQAPPQARAAAPAQAAPGAARPRLLDEFSHTSWGAQDGAPVDVLNFVQTSDGWLWLATATGLFRFDGKRFERMDAIDGNALSSPNVLAMYAPPEGGLWLGYRFGGVSHFHHGRAEHYGVAEGLPDGAVMHLSRAPDGVVWAATRDGMARLLGGRFVAAGAELGLPSRIGRQVIFDRAGTQWISMQGGVYFRRRGEQRFAPAWPRLDLMGMGLAPDGTLWASDAVDSYYRMRTSAPPAGTPAKAELPGSGMHFDRDGNMWLMRADSVQRRLPDRPNLPPPPGQLLTRDHGLSGGLPQCFFQDREGNVWIGTSAGVDRLRRNRLATVPTEAQLDHAFLLPGAGGGMLVGDRAGPLRLFGPEGQRGVLARAFVSAAYRAPDGAVWLGAEQELWRRDGTRMRRIARPPAADGYDLQAISHGGGADMWLSFSRAGLYLLRQGDWIKNGGLAGLPDSYAVSLLTQDDGVLWAGYPRNRIARVEAGGVAVYDAAQGLELGAVLTLYRRDGQLWAGGERGVAWFDAARRRFVPLRGRDGEDFRGVSGIVRTGAGELWLFGADGLSHIGAAELAAALRRPGSGVAYERFDAHDGLVGAAAQIRPVPSLVEASDGRLWLSTASQISWIDPAAIRRNRLPPPLQIQGVTADGRFHPPRAGLALPANTRALRLDFTALGLSMPERIAFRYRLDGYDADWHDPGRLRQAFYTNLAPGDYTFRVMAANEDGMWNPQAASLRFSIRPSFLQTGWFTALCLAVAAGLLSLLYVLRMRQVTRQLQQRMVERLDERERIARALHDTFLQSVQGLILRFQTLLKRLPADGEARALAEKILDQADAVMVEGRNQLTGLRVEPSHGGDLPLAFAQYGQALEEQYPPRFSLALTGEPMPLAENACENVYHIGREALQNAFQHGAAGEVELELIYGREQFQLRVRDDGKGMDETVLRAGRRPGHWGLTGMRERAGKIPGEVELWSAPGKGTEVTLRVAAARAYARAPARTWLGRLNGWLARSDRLR</sequence>